<evidence type="ECO:0000256" key="11">
    <source>
        <dbReference type="ARBA" id="ARBA00022786"/>
    </source>
</evidence>
<dbReference type="GO" id="GO:0061630">
    <property type="term" value="F:ubiquitin protein ligase activity"/>
    <property type="evidence" value="ECO:0007669"/>
    <property type="project" value="UniProtKB-EC"/>
</dbReference>
<dbReference type="InterPro" id="IPR001841">
    <property type="entry name" value="Znf_RING"/>
</dbReference>
<evidence type="ECO:0000259" key="15">
    <source>
        <dbReference type="PROSITE" id="PS50089"/>
    </source>
</evidence>
<dbReference type="FunFam" id="3.30.420.10:FF:000076">
    <property type="entry name" value="RBR-type E3 ubiquitin transferase"/>
    <property type="match status" value="2"/>
</dbReference>
<dbReference type="GO" id="GO:0004523">
    <property type="term" value="F:RNA-DNA hybrid ribonuclease activity"/>
    <property type="evidence" value="ECO:0007669"/>
    <property type="project" value="InterPro"/>
</dbReference>
<dbReference type="PROSITE" id="PS51873">
    <property type="entry name" value="TRIAD"/>
    <property type="match status" value="2"/>
</dbReference>
<feature type="transmembrane region" description="Helical" evidence="14">
    <location>
        <begin position="750"/>
        <end position="769"/>
    </location>
</feature>
<dbReference type="PROSITE" id="PS00518">
    <property type="entry name" value="ZF_RING_1"/>
    <property type="match status" value="2"/>
</dbReference>
<evidence type="ECO:0000256" key="14">
    <source>
        <dbReference type="SAM" id="Phobius"/>
    </source>
</evidence>
<dbReference type="PROSITE" id="PS50089">
    <property type="entry name" value="ZF_RING_2"/>
    <property type="match status" value="1"/>
</dbReference>
<evidence type="ECO:0000256" key="13">
    <source>
        <dbReference type="PROSITE-ProRule" id="PRU00175"/>
    </source>
</evidence>
<dbReference type="InterPro" id="IPR044066">
    <property type="entry name" value="TRIAD_supradom"/>
</dbReference>
<evidence type="ECO:0000256" key="7">
    <source>
        <dbReference type="ARBA" id="ARBA00022679"/>
    </source>
</evidence>
<keyword evidence="12" id="KW-0862">Zinc</keyword>
<comment type="cofactor">
    <cofactor evidence="2">
        <name>Zn(2+)</name>
        <dbReference type="ChEBI" id="CHEBI:29105"/>
    </cofactor>
</comment>
<accession>A0A8S2ACV6</accession>
<keyword evidence="14" id="KW-0812">Transmembrane</keyword>
<evidence type="ECO:0000256" key="9">
    <source>
        <dbReference type="ARBA" id="ARBA00022737"/>
    </source>
</evidence>
<feature type="domain" description="RING-type" evidence="15">
    <location>
        <begin position="168"/>
        <end position="215"/>
    </location>
</feature>
<evidence type="ECO:0000256" key="10">
    <source>
        <dbReference type="ARBA" id="ARBA00022771"/>
    </source>
</evidence>
<dbReference type="InterPro" id="IPR012337">
    <property type="entry name" value="RNaseH-like_sf"/>
</dbReference>
<evidence type="ECO:0000256" key="12">
    <source>
        <dbReference type="ARBA" id="ARBA00022833"/>
    </source>
</evidence>
<protein>
    <recommendedName>
        <fullName evidence="6">RBR-type E3 ubiquitin transferase</fullName>
        <ecNumber evidence="6">2.3.2.31</ecNumber>
    </recommendedName>
</protein>
<feature type="domain" description="RING-type" evidence="16">
    <location>
        <begin position="547"/>
        <end position="746"/>
    </location>
</feature>
<dbReference type="SUPFAM" id="SSF57850">
    <property type="entry name" value="RING/U-box"/>
    <property type="match status" value="5"/>
</dbReference>
<dbReference type="InterPro" id="IPR031127">
    <property type="entry name" value="E3_UB_ligase_RBR"/>
</dbReference>
<keyword evidence="9" id="KW-0677">Repeat</keyword>
<evidence type="ECO:0000313" key="18">
    <source>
        <dbReference type="Proteomes" id="UP000682877"/>
    </source>
</evidence>
<keyword evidence="7" id="KW-0808">Transferase</keyword>
<proteinExistence type="inferred from homology"/>
<evidence type="ECO:0000259" key="16">
    <source>
        <dbReference type="PROSITE" id="PS51873"/>
    </source>
</evidence>
<evidence type="ECO:0000256" key="2">
    <source>
        <dbReference type="ARBA" id="ARBA00001947"/>
    </source>
</evidence>
<evidence type="ECO:0000256" key="3">
    <source>
        <dbReference type="ARBA" id="ARBA00003976"/>
    </source>
</evidence>
<dbReference type="FunFam" id="3.30.40.10:FF:000230">
    <property type="entry name" value="RBR-type E3 ubiquitin transferase"/>
    <property type="match status" value="2"/>
</dbReference>
<evidence type="ECO:0000256" key="5">
    <source>
        <dbReference type="ARBA" id="ARBA00005884"/>
    </source>
</evidence>
<keyword evidence="11" id="KW-0833">Ubl conjugation pathway</keyword>
<dbReference type="Gene3D" id="1.20.120.1750">
    <property type="match status" value="2"/>
</dbReference>
<evidence type="ECO:0000256" key="8">
    <source>
        <dbReference type="ARBA" id="ARBA00022723"/>
    </source>
</evidence>
<evidence type="ECO:0000256" key="1">
    <source>
        <dbReference type="ARBA" id="ARBA00001798"/>
    </source>
</evidence>
<dbReference type="SMART" id="SM00647">
    <property type="entry name" value="IBR"/>
    <property type="match status" value="4"/>
</dbReference>
<dbReference type="AlphaFoldDB" id="A0A8S2ACV6"/>
<keyword evidence="8" id="KW-0479">Metal-binding</keyword>
<evidence type="ECO:0000313" key="17">
    <source>
        <dbReference type="EMBL" id="CAE6075221.1"/>
    </source>
</evidence>
<dbReference type="InterPro" id="IPR013083">
    <property type="entry name" value="Znf_RING/FYVE/PHD"/>
</dbReference>
<dbReference type="InterPro" id="IPR017907">
    <property type="entry name" value="Znf_RING_CS"/>
</dbReference>
<evidence type="ECO:0000256" key="4">
    <source>
        <dbReference type="ARBA" id="ARBA00004906"/>
    </source>
</evidence>
<comment type="catalytic activity">
    <reaction evidence="1">
        <text>[E2 ubiquitin-conjugating enzyme]-S-ubiquitinyl-L-cysteine + [acceptor protein]-L-lysine = [E2 ubiquitin-conjugating enzyme]-L-cysteine + [acceptor protein]-N(6)-ubiquitinyl-L-lysine.</text>
        <dbReference type="EC" id="2.3.2.31"/>
    </reaction>
</comment>
<dbReference type="EC" id="2.3.2.31" evidence="6"/>
<dbReference type="PANTHER" id="PTHR11685">
    <property type="entry name" value="RBR FAMILY RING FINGER AND IBR DOMAIN-CONTAINING"/>
    <property type="match status" value="1"/>
</dbReference>
<reference evidence="17" key="1">
    <citation type="submission" date="2021-01" db="EMBL/GenBank/DDBJ databases">
        <authorList>
            <person name="Bezrukov I."/>
        </authorList>
    </citation>
    <scope>NUCLEOTIDE SEQUENCE</scope>
</reference>
<dbReference type="CDD" id="cd22584">
    <property type="entry name" value="Rcat_RBR_unk"/>
    <property type="match status" value="2"/>
</dbReference>
<dbReference type="SMART" id="SM00184">
    <property type="entry name" value="RING"/>
    <property type="match status" value="3"/>
</dbReference>
<dbReference type="Proteomes" id="UP000682877">
    <property type="component" value="Chromosome 5"/>
</dbReference>
<comment type="similarity">
    <text evidence="5">Belongs to the RBR family. Ariadne subfamily.</text>
</comment>
<keyword evidence="18" id="KW-1185">Reference proteome</keyword>
<dbReference type="GO" id="GO:0016567">
    <property type="term" value="P:protein ubiquitination"/>
    <property type="evidence" value="ECO:0007669"/>
    <property type="project" value="InterPro"/>
</dbReference>
<dbReference type="Pfam" id="PF13456">
    <property type="entry name" value="RVT_3"/>
    <property type="match status" value="2"/>
</dbReference>
<dbReference type="CDD" id="cd22582">
    <property type="entry name" value="BRcat_RBR_unk"/>
    <property type="match status" value="2"/>
</dbReference>
<keyword evidence="14" id="KW-1133">Transmembrane helix</keyword>
<dbReference type="Pfam" id="PF01485">
    <property type="entry name" value="IBR"/>
    <property type="match status" value="4"/>
</dbReference>
<dbReference type="InterPro" id="IPR036397">
    <property type="entry name" value="RNaseH_sf"/>
</dbReference>
<keyword evidence="10 13" id="KW-0863">Zinc-finger</keyword>
<comment type="pathway">
    <text evidence="4">Protein modification; protein ubiquitination.</text>
</comment>
<evidence type="ECO:0000256" key="6">
    <source>
        <dbReference type="ARBA" id="ARBA00012251"/>
    </source>
</evidence>
<name>A0A8S2ACV6_ARAAE</name>
<gene>
    <name evidence="17" type="ORF">AARE701A_LOCUS12633</name>
</gene>
<organism evidence="17 18">
    <name type="scientific">Arabidopsis arenosa</name>
    <name type="common">Sand rock-cress</name>
    <name type="synonym">Cardaminopsis arenosa</name>
    <dbReference type="NCBI Taxonomy" id="38785"/>
    <lineage>
        <taxon>Eukaryota</taxon>
        <taxon>Viridiplantae</taxon>
        <taxon>Streptophyta</taxon>
        <taxon>Embryophyta</taxon>
        <taxon>Tracheophyta</taxon>
        <taxon>Spermatophyta</taxon>
        <taxon>Magnoliopsida</taxon>
        <taxon>eudicotyledons</taxon>
        <taxon>Gunneridae</taxon>
        <taxon>Pentapetalae</taxon>
        <taxon>rosids</taxon>
        <taxon>malvids</taxon>
        <taxon>Brassicales</taxon>
        <taxon>Brassicaceae</taxon>
        <taxon>Camelineae</taxon>
        <taxon>Arabidopsis</taxon>
    </lineage>
</organism>
<dbReference type="GO" id="GO:0008270">
    <property type="term" value="F:zinc ion binding"/>
    <property type="evidence" value="ECO:0007669"/>
    <property type="project" value="UniProtKB-KW"/>
</dbReference>
<keyword evidence="14" id="KW-0472">Membrane</keyword>
<dbReference type="InterPro" id="IPR002156">
    <property type="entry name" value="RNaseH_domain"/>
</dbReference>
<feature type="domain" description="RING-type" evidence="16">
    <location>
        <begin position="164"/>
        <end position="365"/>
    </location>
</feature>
<dbReference type="Gene3D" id="3.30.420.10">
    <property type="entry name" value="Ribonuclease H-like superfamily/Ribonuclease H"/>
    <property type="match status" value="2"/>
</dbReference>
<sequence>MAPKPISPDGSSSDSYSLYFKGLISLISLKPTTGLLAGFGVAICREEDDSILFKNKGSLNYSGITGWEAELMALKLGLAKAVSLRINHISIYFDDPEIFELVMGRSVPKDEKIALLMDDVQRIRQQFISSIPILVARNQTEFVHKLAKETIVSRLIGPMPRTAQKKTCGNCFDDVIKGEKMFSVALCRHQFCVDCMKQHIEVSLNKGGVPRCPHDGCTSNLNLIACTHLLTPKQREMWKQRIKEESITVYDRFHCPNPKCWALMSKTELIKSTEDGVRKHCFKCWKPFCVNCKVPWHSNLSCKEYKRSGQKPTTTVWRQCRSCQHMIKLSKKLTTVTCRCGYKFCYACGAQWKHGGCSHHHQAVMDLMDAAIAFIEEGVRVQEDAQKPAGEPSLYGSSSDSHNLYFKGLISFQTTTGLLAGFGVAICREEDDSFLFKNKGSLNYSGITDLEAELMALKLGLAKAVSMRINHISIYFDDPEIFELVMGRSVPKHEKIAMLIDDVQRIRQQFSSSIPILVARNQTEFVYKLAKETIVSNNSIPMPRGSQKKTCGNCFHDDVDGEKMFSVALCSHQFCVECMKQDIEVSLNEGGVPRCPHYGCTSILTLKSCAHLLTPKLKEMWEHRIKEESIPVCDRFHCPNPRCWALMSKTELVESTEDGVRRHCFKCRKHFCITCKVLWHSNLSCKEYKSSVQKPTTTVWRQCRSCQHMIKLSGKCINVTCRCGYRFCYACGAQWKFGGCSHHRQAVMELVVGLVLIFLVFIVTSAFLASELPITLDPFNTNISPWGKWEILIEGWNHRPPSLETRNSDMRCPLSQSDL</sequence>
<comment type="function">
    <text evidence="3">Might act as an E3 ubiquitin-protein ligase, or as part of E3 complex, which accepts ubiquitin from specific E2 ubiquitin-conjugating enzymes and then transfers it to substrates.</text>
</comment>
<dbReference type="Gene3D" id="3.30.40.10">
    <property type="entry name" value="Zinc/RING finger domain, C3HC4 (zinc finger)"/>
    <property type="match status" value="2"/>
</dbReference>
<dbReference type="GO" id="GO:0003676">
    <property type="term" value="F:nucleic acid binding"/>
    <property type="evidence" value="ECO:0007669"/>
    <property type="project" value="InterPro"/>
</dbReference>
<dbReference type="InterPro" id="IPR002867">
    <property type="entry name" value="IBR_dom"/>
</dbReference>
<dbReference type="EMBL" id="LR999455">
    <property type="protein sequence ID" value="CAE6075221.1"/>
    <property type="molecule type" value="Genomic_DNA"/>
</dbReference>
<dbReference type="SUPFAM" id="SSF53098">
    <property type="entry name" value="Ribonuclease H-like"/>
    <property type="match status" value="1"/>
</dbReference>